<organism evidence="2 3">
    <name type="scientific">Grifola frondosa</name>
    <name type="common">Maitake</name>
    <name type="synonym">Polyporus frondosus</name>
    <dbReference type="NCBI Taxonomy" id="5627"/>
    <lineage>
        <taxon>Eukaryota</taxon>
        <taxon>Fungi</taxon>
        <taxon>Dikarya</taxon>
        <taxon>Basidiomycota</taxon>
        <taxon>Agaricomycotina</taxon>
        <taxon>Agaricomycetes</taxon>
        <taxon>Polyporales</taxon>
        <taxon>Grifolaceae</taxon>
        <taxon>Grifola</taxon>
    </lineage>
</organism>
<dbReference type="PANTHER" id="PTHR23389">
    <property type="entry name" value="CHROMOSOME TRANSMISSION FIDELITY FACTOR 18"/>
    <property type="match status" value="1"/>
</dbReference>
<keyword evidence="3" id="KW-1185">Reference proteome</keyword>
<reference evidence="2 3" key="1">
    <citation type="submission" date="2016-03" db="EMBL/GenBank/DDBJ databases">
        <title>Whole genome sequencing of Grifola frondosa 9006-11.</title>
        <authorList>
            <person name="Min B."/>
            <person name="Park H."/>
            <person name="Kim J.-G."/>
            <person name="Cho H."/>
            <person name="Oh Y.-L."/>
            <person name="Kong W.-S."/>
            <person name="Choi I.-G."/>
        </authorList>
    </citation>
    <scope>NUCLEOTIDE SEQUENCE [LARGE SCALE GENOMIC DNA]</scope>
    <source>
        <strain evidence="2 3">9006-11</strain>
    </source>
</reference>
<dbReference type="OrthoDB" id="9996895at2759"/>
<evidence type="ECO:0000313" key="2">
    <source>
        <dbReference type="EMBL" id="OBZ68210.1"/>
    </source>
</evidence>
<evidence type="ECO:0000256" key="1">
    <source>
        <dbReference type="SAM" id="MobiDB-lite"/>
    </source>
</evidence>
<gene>
    <name evidence="2" type="primary">elg1</name>
    <name evidence="2" type="ORF">A0H81_11824</name>
</gene>
<dbReference type="PANTHER" id="PTHR23389:SF21">
    <property type="entry name" value="ATPASE FAMILY AAA DOMAIN-CONTAINING PROTEIN 5"/>
    <property type="match status" value="1"/>
</dbReference>
<dbReference type="InterPro" id="IPR027417">
    <property type="entry name" value="P-loop_NTPase"/>
</dbReference>
<sequence>MSRPTKKVATKKVTNTKSSRQTSLLDVFTIKSSAKKDTRGDEVEDLSSDRHADVVALSSDVEIIEIPEDSSSPIPLDNDNASNRQTEYGSQPRSQAPANDTIARRHPHERNFNLRTAGSRDIPIVVDHSPSTSPTVASEVRPPPKALYSIFAPRPKDIACASASNRLHAKVPLAPYPDSETQHVRGPQTTFHSGEFQQEDECSSGSGTFVDHAPSFAYATLLRHNEVEARPALSHVLPTYLSSTTPLQGSDTSTAFQRIIDATLASVVSWKILPWRTTSDQLRLKRHGQKKWRPKRAEEVIGNEQNALYLRDWLLALRLHIQAAHESQRPAVFNRKGKQKAKAKKTKNKDDKSAKRPRIIRDVVRKRRRLDSEEPEGTWSAHETDSDEGFAEPLTDGEAEFVPRKLARLKRGSKETTEPLSPTPSSLVPLTAAVYACAEELGWDVFEVYPGTGERSGAALNKLIGDVGKNHLVRQTQYQQGAKENDSLVGLGTRRFRRIDSDDEDEADVMQGNGRDGSPAKEPPVSQSIVLVEEVDVLYGDDANFWPALIKIIKECRRPVVMTCNDPSLVPVATSYLQALCLAEHCVVNRLSITRLYERIDGFLDNGKSDVFLHPRPIARGTPDLRRAINHLQFWTDAHATCDKEDTDQEELQILKRMARHYECVSFVDSYLRRRPADVLKDLMANDASSPADSQLGYTILSDAESSLTSPLYSRHTIAMKPSLRIFSAMS</sequence>
<dbReference type="EMBL" id="LUGG01000022">
    <property type="protein sequence ID" value="OBZ68210.1"/>
    <property type="molecule type" value="Genomic_DNA"/>
</dbReference>
<feature type="compositionally biased region" description="Polar residues" evidence="1">
    <location>
        <begin position="79"/>
        <end position="98"/>
    </location>
</feature>
<dbReference type="AlphaFoldDB" id="A0A1C7LU95"/>
<dbReference type="STRING" id="5627.A0A1C7LU95"/>
<name>A0A1C7LU95_GRIFR</name>
<dbReference type="SUPFAM" id="SSF52540">
    <property type="entry name" value="P-loop containing nucleoside triphosphate hydrolases"/>
    <property type="match status" value="1"/>
</dbReference>
<dbReference type="GO" id="GO:0003677">
    <property type="term" value="F:DNA binding"/>
    <property type="evidence" value="ECO:0007669"/>
    <property type="project" value="TreeGrafter"/>
</dbReference>
<evidence type="ECO:0000313" key="3">
    <source>
        <dbReference type="Proteomes" id="UP000092993"/>
    </source>
</evidence>
<feature type="compositionally biased region" description="Acidic residues" evidence="1">
    <location>
        <begin position="385"/>
        <end position="397"/>
    </location>
</feature>
<feature type="region of interest" description="Disordered" evidence="1">
    <location>
        <begin position="66"/>
        <end position="111"/>
    </location>
</feature>
<feature type="region of interest" description="Disordered" evidence="1">
    <location>
        <begin position="500"/>
        <end position="525"/>
    </location>
</feature>
<feature type="compositionally biased region" description="Basic and acidic residues" evidence="1">
    <location>
        <begin position="348"/>
        <end position="363"/>
    </location>
</feature>
<accession>A0A1C7LU95</accession>
<feature type="region of interest" description="Disordered" evidence="1">
    <location>
        <begin position="330"/>
        <end position="397"/>
    </location>
</feature>
<dbReference type="OMA" id="LWNDKWR"/>
<dbReference type="Proteomes" id="UP000092993">
    <property type="component" value="Unassembled WGS sequence"/>
</dbReference>
<comment type="caution">
    <text evidence="2">The sequence shown here is derived from an EMBL/GenBank/DDBJ whole genome shotgun (WGS) entry which is preliminary data.</text>
</comment>
<feature type="compositionally biased region" description="Basic residues" evidence="1">
    <location>
        <begin position="335"/>
        <end position="347"/>
    </location>
</feature>
<dbReference type="GO" id="GO:0005634">
    <property type="term" value="C:nucleus"/>
    <property type="evidence" value="ECO:0007669"/>
    <property type="project" value="TreeGrafter"/>
</dbReference>
<proteinExistence type="predicted"/>
<dbReference type="Gene3D" id="3.40.50.300">
    <property type="entry name" value="P-loop containing nucleotide triphosphate hydrolases"/>
    <property type="match status" value="1"/>
</dbReference>
<protein>
    <submittedName>
        <fullName evidence="2">Telomere length regulation protein elg1</fullName>
    </submittedName>
</protein>